<evidence type="ECO:0000313" key="2">
    <source>
        <dbReference type="EMBL" id="EFW92702.1"/>
    </source>
</evidence>
<accession>E7QRT3</accession>
<dbReference type="EMBL" id="AEMG01000006">
    <property type="protein sequence ID" value="EFW92702.1"/>
    <property type="molecule type" value="Genomic_DNA"/>
</dbReference>
<sequence>MVADGKGSFMNANEVAELIESELNDADATVSHPRGVHDEDHLAATVVSPAFEGKTLVEQHQLVYDALGDHMTTDIHALELKTYTPEEYDQR</sequence>
<organism evidence="2 3">
    <name type="scientific">Haladaptatus paucihalophilus DX253</name>
    <dbReference type="NCBI Taxonomy" id="797209"/>
    <lineage>
        <taxon>Archaea</taxon>
        <taxon>Methanobacteriati</taxon>
        <taxon>Methanobacteriota</taxon>
        <taxon>Stenosarchaea group</taxon>
        <taxon>Halobacteria</taxon>
        <taxon>Halobacteriales</taxon>
        <taxon>Haladaptataceae</taxon>
        <taxon>Haladaptatus</taxon>
    </lineage>
</organism>
<dbReference type="InterPro" id="IPR050961">
    <property type="entry name" value="BolA/IbaG_stress_morph_reg"/>
</dbReference>
<name>E7QRT3_HALPU</name>
<proteinExistence type="inferred from homology"/>
<dbReference type="PIRSF" id="PIRSF003113">
    <property type="entry name" value="BolA"/>
    <property type="match status" value="1"/>
</dbReference>
<dbReference type="SUPFAM" id="SSF82657">
    <property type="entry name" value="BolA-like"/>
    <property type="match status" value="1"/>
</dbReference>
<evidence type="ECO:0000313" key="3">
    <source>
        <dbReference type="Proteomes" id="UP000003751"/>
    </source>
</evidence>
<evidence type="ECO:0000256" key="1">
    <source>
        <dbReference type="ARBA" id="ARBA00005578"/>
    </source>
</evidence>
<evidence type="ECO:0008006" key="4">
    <source>
        <dbReference type="Google" id="ProtNLM"/>
    </source>
</evidence>
<comment type="similarity">
    <text evidence="1">Belongs to the BolA/IbaG family.</text>
</comment>
<dbReference type="STRING" id="797209.GCA_000376445_00185"/>
<comment type="caution">
    <text evidence="2">The sequence shown here is derived from an EMBL/GenBank/DDBJ whole genome shotgun (WGS) entry which is preliminary data.</text>
</comment>
<dbReference type="Pfam" id="PF01722">
    <property type="entry name" value="BolA"/>
    <property type="match status" value="1"/>
</dbReference>
<dbReference type="PANTHER" id="PTHR46229">
    <property type="entry name" value="BOLA TRANSCRIPTION REGULATOR"/>
    <property type="match status" value="1"/>
</dbReference>
<dbReference type="eggNOG" id="arCOG04647">
    <property type="taxonomic scope" value="Archaea"/>
</dbReference>
<dbReference type="InterPro" id="IPR002634">
    <property type="entry name" value="BolA"/>
</dbReference>
<dbReference type="AlphaFoldDB" id="E7QRT3"/>
<dbReference type="PANTHER" id="PTHR46229:SF2">
    <property type="entry name" value="BOLA-LIKE PROTEIN 1"/>
    <property type="match status" value="1"/>
</dbReference>
<protein>
    <recommendedName>
        <fullName evidence="4">Transcriptional regulator, BolA protein family</fullName>
    </recommendedName>
</protein>
<reference evidence="2 3" key="1">
    <citation type="journal article" date="2014" name="ISME J.">
        <title>Trehalose/2-sulfotrehalose biosynthesis and glycine-betaine uptake are widely spread mechanisms for osmoadaptation in the Halobacteriales.</title>
        <authorList>
            <person name="Youssef N.H."/>
            <person name="Savage-Ashlock K.N."/>
            <person name="McCully A.L."/>
            <person name="Luedtke B."/>
            <person name="Shaw E.I."/>
            <person name="Hoff W.D."/>
            <person name="Elshahed M.S."/>
        </authorList>
    </citation>
    <scope>NUCLEOTIDE SEQUENCE [LARGE SCALE GENOMIC DNA]</scope>
    <source>
        <strain evidence="2 3">DX253</strain>
    </source>
</reference>
<dbReference type="PATRIC" id="fig|797209.4.peg.1499"/>
<gene>
    <name evidence="2" type="ORF">ZOD2009_07529</name>
</gene>
<dbReference type="Proteomes" id="UP000003751">
    <property type="component" value="Unassembled WGS sequence"/>
</dbReference>
<dbReference type="InterPro" id="IPR036065">
    <property type="entry name" value="BolA-like_sf"/>
</dbReference>
<dbReference type="Gene3D" id="3.30.300.90">
    <property type="entry name" value="BolA-like"/>
    <property type="match status" value="1"/>
</dbReference>